<protein>
    <submittedName>
        <fullName evidence="2">Uncharacterized protein</fullName>
    </submittedName>
</protein>
<reference evidence="2" key="1">
    <citation type="journal article" date="2020" name="Nature">
        <title>Giant virus diversity and host interactions through global metagenomics.</title>
        <authorList>
            <person name="Schulz F."/>
            <person name="Roux S."/>
            <person name="Paez-Espino D."/>
            <person name="Jungbluth S."/>
            <person name="Walsh D.A."/>
            <person name="Denef V.J."/>
            <person name="McMahon K.D."/>
            <person name="Konstantinidis K.T."/>
            <person name="Eloe-Fadrosh E.A."/>
            <person name="Kyrpides N.C."/>
            <person name="Woyke T."/>
        </authorList>
    </citation>
    <scope>NUCLEOTIDE SEQUENCE</scope>
    <source>
        <strain evidence="2">GVMAG-S-3300012919-55</strain>
    </source>
</reference>
<evidence type="ECO:0000256" key="1">
    <source>
        <dbReference type="SAM" id="Coils"/>
    </source>
</evidence>
<dbReference type="InterPro" id="IPR007031">
    <property type="entry name" value="Poxvirus_VLTF3"/>
</dbReference>
<dbReference type="GO" id="GO:0046782">
    <property type="term" value="P:regulation of viral transcription"/>
    <property type="evidence" value="ECO:0007669"/>
    <property type="project" value="InterPro"/>
</dbReference>
<proteinExistence type="predicted"/>
<dbReference type="AlphaFoldDB" id="A0A6C0KP00"/>
<accession>A0A6C0KP00</accession>
<dbReference type="EMBL" id="MN740923">
    <property type="protein sequence ID" value="QHU18084.1"/>
    <property type="molecule type" value="Genomic_DNA"/>
</dbReference>
<name>A0A6C0KP00_9ZZZZ</name>
<evidence type="ECO:0000313" key="2">
    <source>
        <dbReference type="EMBL" id="QHU18084.1"/>
    </source>
</evidence>
<feature type="coiled-coil region" evidence="1">
    <location>
        <begin position="20"/>
        <end position="70"/>
    </location>
</feature>
<organism evidence="2">
    <name type="scientific">viral metagenome</name>
    <dbReference type="NCBI Taxonomy" id="1070528"/>
    <lineage>
        <taxon>unclassified sequences</taxon>
        <taxon>metagenomes</taxon>
        <taxon>organismal metagenomes</taxon>
    </lineage>
</organism>
<dbReference type="Pfam" id="PF04947">
    <property type="entry name" value="Pox_VLTF3"/>
    <property type="match status" value="1"/>
</dbReference>
<sequence>MEKNKVTLDQLYSNKVDQFKQKEQNNIDKYNAKIEEYVTKIGETKDDNMILNYEERISKLKCKIRICESKINKYLLDNYNDLFQYFEVKKDIETNNNPKKMIHRFFDKTKKNEMMNETEYNHCIESYMKKNNFDIYNNTYLKLDSEHELCSKCNKGEMIQSTSDGILICNHCHVFLKYLIHNDKPTYKEPPKEISFYAYRRINHFKEILSQFQAKETTDIPEEIIENIKAQIKKERINIHELTNKKTKDILKKLKYNKFYEHITFIKDKLGIKPPIMSPQLEETLCNLFIDIQVPYAKFCPTDRVNFLNYYYTLYKLCELLGEHKYLKHFPMLKEQKKIEQDEIWKKICDELKWDFIPTL</sequence>
<keyword evidence="1" id="KW-0175">Coiled coil</keyword>